<organism evidence="4 5">
    <name type="scientific">Candidatus Olsenella excrementavium</name>
    <dbReference type="NCBI Taxonomy" id="2838709"/>
    <lineage>
        <taxon>Bacteria</taxon>
        <taxon>Bacillati</taxon>
        <taxon>Actinomycetota</taxon>
        <taxon>Coriobacteriia</taxon>
        <taxon>Coriobacteriales</taxon>
        <taxon>Atopobiaceae</taxon>
        <taxon>Olsenella</taxon>
    </lineage>
</organism>
<accession>A0A9D1ZCF0</accession>
<dbReference type="Pfam" id="PF13464">
    <property type="entry name" value="RodZ_C"/>
    <property type="match status" value="1"/>
</dbReference>
<feature type="region of interest" description="Disordered" evidence="1">
    <location>
        <begin position="474"/>
        <end position="524"/>
    </location>
</feature>
<gene>
    <name evidence="4" type="ORF">IAA42_07460</name>
</gene>
<keyword evidence="2" id="KW-1133">Transmembrane helix</keyword>
<reference evidence="4" key="1">
    <citation type="journal article" date="2021" name="PeerJ">
        <title>Extensive microbial diversity within the chicken gut microbiome revealed by metagenomics and culture.</title>
        <authorList>
            <person name="Gilroy R."/>
            <person name="Ravi A."/>
            <person name="Getino M."/>
            <person name="Pursley I."/>
            <person name="Horton D.L."/>
            <person name="Alikhan N.F."/>
            <person name="Baker D."/>
            <person name="Gharbi K."/>
            <person name="Hall N."/>
            <person name="Watson M."/>
            <person name="Adriaenssens E.M."/>
            <person name="Foster-Nyarko E."/>
            <person name="Jarju S."/>
            <person name="Secka A."/>
            <person name="Antonio M."/>
            <person name="Oren A."/>
            <person name="Chaudhuri R.R."/>
            <person name="La Ragione R."/>
            <person name="Hildebrand F."/>
            <person name="Pallen M.J."/>
        </authorList>
    </citation>
    <scope>NUCLEOTIDE SEQUENCE</scope>
    <source>
        <strain evidence="4">ChiHjej10B9-743</strain>
    </source>
</reference>
<keyword evidence="2" id="KW-0472">Membrane</keyword>
<dbReference type="AlphaFoldDB" id="A0A9D1ZCF0"/>
<evidence type="ECO:0000313" key="5">
    <source>
        <dbReference type="Proteomes" id="UP000824133"/>
    </source>
</evidence>
<feature type="region of interest" description="Disordered" evidence="1">
    <location>
        <begin position="245"/>
        <end position="297"/>
    </location>
</feature>
<comment type="caution">
    <text evidence="4">The sequence shown here is derived from an EMBL/GenBank/DDBJ whole genome shotgun (WGS) entry which is preliminary data.</text>
</comment>
<feature type="compositionally biased region" description="Acidic residues" evidence="1">
    <location>
        <begin position="354"/>
        <end position="414"/>
    </location>
</feature>
<feature type="region of interest" description="Disordered" evidence="1">
    <location>
        <begin position="85"/>
        <end position="225"/>
    </location>
</feature>
<feature type="compositionally biased region" description="Polar residues" evidence="1">
    <location>
        <begin position="259"/>
        <end position="272"/>
    </location>
</feature>
<keyword evidence="2" id="KW-0812">Transmembrane</keyword>
<evidence type="ECO:0000256" key="2">
    <source>
        <dbReference type="SAM" id="Phobius"/>
    </source>
</evidence>
<feature type="transmembrane region" description="Helical" evidence="2">
    <location>
        <begin position="311"/>
        <end position="331"/>
    </location>
</feature>
<dbReference type="Proteomes" id="UP000824133">
    <property type="component" value="Unassembled WGS sequence"/>
</dbReference>
<evidence type="ECO:0000259" key="3">
    <source>
        <dbReference type="Pfam" id="PF13464"/>
    </source>
</evidence>
<feature type="domain" description="Cytoskeleton protein RodZ-like C-terminal" evidence="3">
    <location>
        <begin position="427"/>
        <end position="484"/>
    </location>
</feature>
<reference evidence="4" key="2">
    <citation type="submission" date="2021-04" db="EMBL/GenBank/DDBJ databases">
        <authorList>
            <person name="Gilroy R."/>
        </authorList>
    </citation>
    <scope>NUCLEOTIDE SEQUENCE</scope>
    <source>
        <strain evidence="4">ChiHjej10B9-743</strain>
    </source>
</reference>
<dbReference type="InterPro" id="IPR025194">
    <property type="entry name" value="RodZ-like_C"/>
</dbReference>
<name>A0A9D1ZCF0_9ACTN</name>
<feature type="compositionally biased region" description="Basic and acidic residues" evidence="1">
    <location>
        <begin position="197"/>
        <end position="221"/>
    </location>
</feature>
<proteinExistence type="predicted"/>
<dbReference type="PANTHER" id="PTHR34475">
    <property type="match status" value="1"/>
</dbReference>
<dbReference type="Pfam" id="PF13413">
    <property type="entry name" value="HTH_25"/>
    <property type="match status" value="1"/>
</dbReference>
<feature type="compositionally biased region" description="Basic residues" evidence="1">
    <location>
        <begin position="187"/>
        <end position="196"/>
    </location>
</feature>
<evidence type="ECO:0000313" key="4">
    <source>
        <dbReference type="EMBL" id="HIY80253.1"/>
    </source>
</evidence>
<feature type="compositionally biased region" description="Acidic residues" evidence="1">
    <location>
        <begin position="506"/>
        <end position="516"/>
    </location>
</feature>
<feature type="compositionally biased region" description="Low complexity" evidence="1">
    <location>
        <begin position="287"/>
        <end position="297"/>
    </location>
</feature>
<dbReference type="PANTHER" id="PTHR34475:SF1">
    <property type="entry name" value="CYTOSKELETON PROTEIN RODZ"/>
    <property type="match status" value="1"/>
</dbReference>
<dbReference type="InterPro" id="IPR050400">
    <property type="entry name" value="Bact_Cytoskel_RodZ"/>
</dbReference>
<dbReference type="GO" id="GO:0003677">
    <property type="term" value="F:DNA binding"/>
    <property type="evidence" value="ECO:0007669"/>
    <property type="project" value="InterPro"/>
</dbReference>
<dbReference type="InterPro" id="IPR010982">
    <property type="entry name" value="Lambda_DNA-bd_dom_sf"/>
</dbReference>
<dbReference type="EMBL" id="DXCP01000056">
    <property type="protein sequence ID" value="HIY80253.1"/>
    <property type="molecule type" value="Genomic_DNA"/>
</dbReference>
<dbReference type="Gene3D" id="1.10.260.40">
    <property type="entry name" value="lambda repressor-like DNA-binding domains"/>
    <property type="match status" value="1"/>
</dbReference>
<feature type="region of interest" description="Disordered" evidence="1">
    <location>
        <begin position="338"/>
        <end position="414"/>
    </location>
</feature>
<protein>
    <submittedName>
        <fullName evidence="4">Helix-turn-helix domain-containing protein</fullName>
    </submittedName>
</protein>
<feature type="compositionally biased region" description="Basic and acidic residues" evidence="1">
    <location>
        <begin position="245"/>
        <end position="255"/>
    </location>
</feature>
<sequence>MALPRFSEALALRRRELGLSIAQASRTLKLREDVLVAFEEGDFEHMPQSGYAQGMLSSYARYLGLNAREIVDLFQEEVYEYRHGTSSHELRRRTRQTQSGRGLSGYDMPNEVESRPKAYVEYRPLLPSGGGPAGDLGDFATTAPARPRGSVPLAGAGTPLPGTRGYSGIQRPYNAPSTRERATPSTARRRPPSSRRARGDQAGRLLDERQYRAPQRDDVDPSARTGRLYLHDDVSTRRVRAGEYTDDLRLDDRPRPSVPASTVSGRRSSRNIANIERPNVRRRPVRGRGSSGRPPVRGGLVAQFLSDPRRALFALILLLAVVLTAIVLFSVSSCVNARNQSAEPTQVVPVQGADDADSAGDSDTADDQDADEPAADAADEGTDGQDDAGAADDASADADATGDADADAPAEPEETVVEVRVESGSVSWVEITCDGKSEVADSITGPWSQTYTVYDSITIQVANPDVVTVSKNGEQVELSPRAGGLGSVTIEGTPRPDDAEATTDGTNDEGTAEDGSSDAADAQQ</sequence>
<evidence type="ECO:0000256" key="1">
    <source>
        <dbReference type="SAM" id="MobiDB-lite"/>
    </source>
</evidence>